<evidence type="ECO:0000313" key="11">
    <source>
        <dbReference type="EMBL" id="NJB71735.1"/>
    </source>
</evidence>
<feature type="transmembrane region" description="Helical" evidence="9">
    <location>
        <begin position="358"/>
        <end position="381"/>
    </location>
</feature>
<protein>
    <recommendedName>
        <fullName evidence="4">Vacuolar membrane protease</fullName>
    </recommendedName>
    <alternativeName>
        <fullName evidence="8">FXNA-related family protease 1</fullName>
    </alternativeName>
</protein>
<dbReference type="Pfam" id="PF04389">
    <property type="entry name" value="Peptidase_M28"/>
    <property type="match status" value="1"/>
</dbReference>
<evidence type="ECO:0000256" key="6">
    <source>
        <dbReference type="ARBA" id="ARBA00022989"/>
    </source>
</evidence>
<dbReference type="Proteomes" id="UP000590442">
    <property type="component" value="Unassembled WGS sequence"/>
</dbReference>
<evidence type="ECO:0000256" key="7">
    <source>
        <dbReference type="ARBA" id="ARBA00023180"/>
    </source>
</evidence>
<feature type="domain" description="Peptidase M28" evidence="10">
    <location>
        <begin position="100"/>
        <end position="289"/>
    </location>
</feature>
<evidence type="ECO:0000256" key="5">
    <source>
        <dbReference type="ARBA" id="ARBA00022554"/>
    </source>
</evidence>
<evidence type="ECO:0000259" key="10">
    <source>
        <dbReference type="Pfam" id="PF04389"/>
    </source>
</evidence>
<dbReference type="PANTHER" id="PTHR12147">
    <property type="entry name" value="METALLOPEPTIDASE M28 FAMILY MEMBER"/>
    <property type="match status" value="1"/>
</dbReference>
<dbReference type="InterPro" id="IPR045175">
    <property type="entry name" value="M28_fam"/>
</dbReference>
<feature type="transmembrane region" description="Helical" evidence="9">
    <location>
        <begin position="535"/>
        <end position="552"/>
    </location>
</feature>
<feature type="transmembrane region" description="Helical" evidence="9">
    <location>
        <begin position="432"/>
        <end position="450"/>
    </location>
</feature>
<comment type="function">
    <text evidence="1">May be involved in vacuolar sorting and osmoregulation.</text>
</comment>
<dbReference type="EMBL" id="JAATJJ010000001">
    <property type="protein sequence ID" value="NJB71735.1"/>
    <property type="molecule type" value="Genomic_DNA"/>
</dbReference>
<keyword evidence="9" id="KW-0812">Transmembrane</keyword>
<evidence type="ECO:0000256" key="1">
    <source>
        <dbReference type="ARBA" id="ARBA00003273"/>
    </source>
</evidence>
<accession>A0A846R1B1</accession>
<dbReference type="InterPro" id="IPR007484">
    <property type="entry name" value="Peptidase_M28"/>
</dbReference>
<keyword evidence="6 9" id="KW-1133">Transmembrane helix</keyword>
<dbReference type="GO" id="GO:0005774">
    <property type="term" value="C:vacuolar membrane"/>
    <property type="evidence" value="ECO:0007669"/>
    <property type="project" value="UniProtKB-SubCell"/>
</dbReference>
<dbReference type="RefSeq" id="WP_167963804.1">
    <property type="nucleotide sequence ID" value="NZ_JAATJJ010000001.1"/>
</dbReference>
<feature type="transmembrane region" description="Helical" evidence="9">
    <location>
        <begin position="401"/>
        <end position="420"/>
    </location>
</feature>
<keyword evidence="5" id="KW-0926">Vacuole</keyword>
<reference evidence="11 12" key="1">
    <citation type="submission" date="2020-03" db="EMBL/GenBank/DDBJ databases">
        <title>Genomic Encyclopedia of Type Strains, Phase IV (KMG-IV): sequencing the most valuable type-strain genomes for metagenomic binning, comparative biology and taxonomic classification.</title>
        <authorList>
            <person name="Goeker M."/>
        </authorList>
    </citation>
    <scope>NUCLEOTIDE SEQUENCE [LARGE SCALE GENOMIC DNA]</scope>
    <source>
        <strain evidence="11 12">DSM 29762</strain>
    </source>
</reference>
<comment type="subcellular location">
    <subcellularLocation>
        <location evidence="2">Vacuole membrane</location>
        <topology evidence="2">Multi-pass membrane protein</topology>
    </subcellularLocation>
</comment>
<feature type="transmembrane region" description="Helical" evidence="9">
    <location>
        <begin position="508"/>
        <end position="528"/>
    </location>
</feature>
<feature type="transmembrane region" description="Helical" evidence="9">
    <location>
        <begin position="456"/>
        <end position="472"/>
    </location>
</feature>
<keyword evidence="7" id="KW-0325">Glycoprotein</keyword>
<comment type="caution">
    <text evidence="11">The sequence shown here is derived from an EMBL/GenBank/DDBJ whole genome shotgun (WGS) entry which is preliminary data.</text>
</comment>
<evidence type="ECO:0000256" key="8">
    <source>
        <dbReference type="ARBA" id="ARBA00031512"/>
    </source>
</evidence>
<proteinExistence type="inferred from homology"/>
<name>A0A846R1B1_9FLAO</name>
<organism evidence="11 12">
    <name type="scientific">Saonia flava</name>
    <dbReference type="NCBI Taxonomy" id="523696"/>
    <lineage>
        <taxon>Bacteria</taxon>
        <taxon>Pseudomonadati</taxon>
        <taxon>Bacteroidota</taxon>
        <taxon>Flavobacteriia</taxon>
        <taxon>Flavobacteriales</taxon>
        <taxon>Flavobacteriaceae</taxon>
        <taxon>Saonia</taxon>
    </lineage>
</organism>
<evidence type="ECO:0000256" key="9">
    <source>
        <dbReference type="SAM" id="Phobius"/>
    </source>
</evidence>
<evidence type="ECO:0000256" key="3">
    <source>
        <dbReference type="ARBA" id="ARBA00010918"/>
    </source>
</evidence>
<dbReference type="GO" id="GO:0006508">
    <property type="term" value="P:proteolysis"/>
    <property type="evidence" value="ECO:0007669"/>
    <property type="project" value="InterPro"/>
</dbReference>
<comment type="similarity">
    <text evidence="3">Belongs to the peptidase M28 family.</text>
</comment>
<keyword evidence="12" id="KW-1185">Reference proteome</keyword>
<dbReference type="GO" id="GO:0008235">
    <property type="term" value="F:metalloexopeptidase activity"/>
    <property type="evidence" value="ECO:0007669"/>
    <property type="project" value="InterPro"/>
</dbReference>
<dbReference type="AlphaFoldDB" id="A0A846R1B1"/>
<evidence type="ECO:0000256" key="4">
    <source>
        <dbReference type="ARBA" id="ARBA00017435"/>
    </source>
</evidence>
<sequence length="760" mass="85454">MKKIPSFLTLILVLLAIFWGFKTSMPTYKSDIDNPINSFSTDRALEHVKAISTKPHGVGFPAHREVRNYIVSELEKMGLETYVQEGYTAGDWANLSKAVNILARIKGAEEGKALLLLSHYDSSPHSSLGASDAGSGVATILEGIRAFLATNPTPKNDIIILISDAEELGLNGADLFVKKHPWAKDVGLVLNFEARGSGGPSYMLIETNGGNSTLIEEFTKANPKYPVANSLVYSIYKMLPNDTDLTVFREDGDIEGLNFAFIDDHYDYHTVRDSYERLDKKTLAHQGSYLMPLLNHFSNADLTILKSEADYIYFNVPFFGLVSYPFSWIWPMFALGVVLFIILLVLGFKKGVLHLKEILQGFLPLLIALVLTGLIGYYSWSVLKWLYPQYQDILHGFTYNGYTYIMAFVLLTVAICFWSYQKFKKISTPNILVAPIFIWLVLCGAMAFYLKGASFFIVPTIALLASFLVVINQKEPNPYLLVFLALPALWIYTPFIKMFPVGLGLKMMVAATLLTTLTFFLLLPLFSFYKKKSRLAILCFLLFIGFMISAHFNSGFSEKNAKPTSLLYTLNADTKTAKWATYEKQISAWTSQYIGDDKEDPKNLSSNTISSKYGTGFTYTSNAPIKDILPPTVEKTWDTIIGNKRLLEICITPNRDVNRLEIFTRDSISNARVNNTELPDEFMAHRRRGKLVTHYITNNTPTELSLTIPTDSNLELTLYEASNDLLNNSLFTVPERPIDNIPMPFVLNDAILVTKTVKFE</sequence>
<dbReference type="SUPFAM" id="SSF53187">
    <property type="entry name" value="Zn-dependent exopeptidases"/>
    <property type="match status" value="1"/>
</dbReference>
<keyword evidence="9" id="KW-0472">Membrane</keyword>
<feature type="transmembrane region" description="Helical" evidence="9">
    <location>
        <begin position="328"/>
        <end position="346"/>
    </location>
</feature>
<evidence type="ECO:0000256" key="2">
    <source>
        <dbReference type="ARBA" id="ARBA00004128"/>
    </source>
</evidence>
<gene>
    <name evidence="11" type="ORF">GGR42_002197</name>
</gene>
<dbReference type="Gene3D" id="3.40.630.10">
    <property type="entry name" value="Zn peptidases"/>
    <property type="match status" value="1"/>
</dbReference>
<feature type="transmembrane region" description="Helical" evidence="9">
    <location>
        <begin position="479"/>
        <end position="496"/>
    </location>
</feature>
<evidence type="ECO:0000313" key="12">
    <source>
        <dbReference type="Proteomes" id="UP000590442"/>
    </source>
</evidence>
<dbReference type="PANTHER" id="PTHR12147:SF58">
    <property type="entry name" value="VACUOLAR MEMBRANE PROTEASE"/>
    <property type="match status" value="1"/>
</dbReference>